<reference evidence="1 2" key="1">
    <citation type="journal article" date="2015" name="Genome Announc.">
        <title>Expanding the biotechnology potential of lactobacilli through comparative genomics of 213 strains and associated genera.</title>
        <authorList>
            <person name="Sun Z."/>
            <person name="Harris H.M."/>
            <person name="McCann A."/>
            <person name="Guo C."/>
            <person name="Argimon S."/>
            <person name="Zhang W."/>
            <person name="Yang X."/>
            <person name="Jeffery I.B."/>
            <person name="Cooney J.C."/>
            <person name="Kagawa T.F."/>
            <person name="Liu W."/>
            <person name="Song Y."/>
            <person name="Salvetti E."/>
            <person name="Wrobel A."/>
            <person name="Rasinkangas P."/>
            <person name="Parkhill J."/>
            <person name="Rea M.C."/>
            <person name="O'Sullivan O."/>
            <person name="Ritari J."/>
            <person name="Douillard F.P."/>
            <person name="Paul Ross R."/>
            <person name="Yang R."/>
            <person name="Briner A.E."/>
            <person name="Felis G.E."/>
            <person name="de Vos W.M."/>
            <person name="Barrangou R."/>
            <person name="Klaenhammer T.R."/>
            <person name="Caufield P.W."/>
            <person name="Cui Y."/>
            <person name="Zhang H."/>
            <person name="O'Toole P.W."/>
        </authorList>
    </citation>
    <scope>NUCLEOTIDE SEQUENCE [LARGE SCALE GENOMIC DNA]</scope>
    <source>
        <strain evidence="1 2">DSM 13343</strain>
    </source>
</reference>
<name>A0A0R1QP02_9LACO</name>
<proteinExistence type="predicted"/>
<organism evidence="1 2">
    <name type="scientific">Lacticaseibacillus manihotivorans DSM 13343 = JCM 12514</name>
    <dbReference type="NCBI Taxonomy" id="1423769"/>
    <lineage>
        <taxon>Bacteria</taxon>
        <taxon>Bacillati</taxon>
        <taxon>Bacillota</taxon>
        <taxon>Bacilli</taxon>
        <taxon>Lactobacillales</taxon>
        <taxon>Lactobacillaceae</taxon>
        <taxon>Lacticaseibacillus</taxon>
    </lineage>
</organism>
<dbReference type="AlphaFoldDB" id="A0A0R1QP02"/>
<comment type="caution">
    <text evidence="1">The sequence shown here is derived from an EMBL/GenBank/DDBJ whole genome shotgun (WGS) entry which is preliminary data.</text>
</comment>
<protein>
    <submittedName>
        <fullName evidence="1">Uncharacterized protein</fullName>
    </submittedName>
</protein>
<gene>
    <name evidence="1" type="ORF">FD01_GL001416</name>
</gene>
<keyword evidence="2" id="KW-1185">Reference proteome</keyword>
<dbReference type="PATRIC" id="fig|1423769.4.peg.1524"/>
<evidence type="ECO:0000313" key="1">
    <source>
        <dbReference type="EMBL" id="KRL43962.1"/>
    </source>
</evidence>
<sequence length="50" mass="5907">MVQREAMNQVSFPEDPHYAVPASWRPKFKISAETSKKRDKITFVPPFYLH</sequence>
<evidence type="ECO:0000313" key="2">
    <source>
        <dbReference type="Proteomes" id="UP000051790"/>
    </source>
</evidence>
<accession>A0A0R1QP02</accession>
<dbReference type="Proteomes" id="UP000051790">
    <property type="component" value="Unassembled WGS sequence"/>
</dbReference>
<dbReference type="EMBL" id="AZEU01000174">
    <property type="protein sequence ID" value="KRL43962.1"/>
    <property type="molecule type" value="Genomic_DNA"/>
</dbReference>